<dbReference type="AlphaFoldDB" id="A0A3P7W353"/>
<dbReference type="EMBL" id="UZAF01018819">
    <property type="protein sequence ID" value="VDO55251.1"/>
    <property type="molecule type" value="Genomic_DNA"/>
</dbReference>
<evidence type="ECO:0000313" key="1">
    <source>
        <dbReference type="EMBL" id="VDO55251.1"/>
    </source>
</evidence>
<dbReference type="OrthoDB" id="10306083at2759"/>
<keyword evidence="2" id="KW-1185">Reference proteome</keyword>
<dbReference type="Proteomes" id="UP000268014">
    <property type="component" value="Unassembled WGS sequence"/>
</dbReference>
<sequence length="103" mass="12348">MFCVAYSVTKKCLHTRQLNFEKFGVFNKTRHLYRDVYQKHDKDDIVIEFEMHYTSNGFTLTYYPAVILSRMRKPATYLLYPADKSAPPEVSRKEFIEFLYSCR</sequence>
<name>A0A3P7W353_HAEPC</name>
<gene>
    <name evidence="1" type="ORF">HPLM_LOCUS15063</name>
</gene>
<accession>A0A3P7W353</accession>
<evidence type="ECO:0000313" key="2">
    <source>
        <dbReference type="Proteomes" id="UP000268014"/>
    </source>
</evidence>
<organism evidence="1 2">
    <name type="scientific">Haemonchus placei</name>
    <name type="common">Barber's pole worm</name>
    <dbReference type="NCBI Taxonomy" id="6290"/>
    <lineage>
        <taxon>Eukaryota</taxon>
        <taxon>Metazoa</taxon>
        <taxon>Ecdysozoa</taxon>
        <taxon>Nematoda</taxon>
        <taxon>Chromadorea</taxon>
        <taxon>Rhabditida</taxon>
        <taxon>Rhabditina</taxon>
        <taxon>Rhabditomorpha</taxon>
        <taxon>Strongyloidea</taxon>
        <taxon>Trichostrongylidae</taxon>
        <taxon>Haemonchus</taxon>
    </lineage>
</organism>
<reference evidence="1 2" key="1">
    <citation type="submission" date="2018-11" db="EMBL/GenBank/DDBJ databases">
        <authorList>
            <consortium name="Pathogen Informatics"/>
        </authorList>
    </citation>
    <scope>NUCLEOTIDE SEQUENCE [LARGE SCALE GENOMIC DNA]</scope>
    <source>
        <strain evidence="1 2">MHpl1</strain>
    </source>
</reference>
<protein>
    <submittedName>
        <fullName evidence="1">Uncharacterized protein</fullName>
    </submittedName>
</protein>
<proteinExistence type="predicted"/>